<evidence type="ECO:0000256" key="3">
    <source>
        <dbReference type="ARBA" id="ARBA00022692"/>
    </source>
</evidence>
<evidence type="ECO:0000256" key="1">
    <source>
        <dbReference type="ARBA" id="ARBA00004651"/>
    </source>
</evidence>
<evidence type="ECO:0000313" key="9">
    <source>
        <dbReference type="Proteomes" id="UP000199251"/>
    </source>
</evidence>
<name>A0A0E4GYZ0_MYCLN</name>
<protein>
    <submittedName>
        <fullName evidence="8">Competence protein</fullName>
    </submittedName>
</protein>
<feature type="transmembrane region" description="Helical" evidence="6">
    <location>
        <begin position="34"/>
        <end position="52"/>
    </location>
</feature>
<feature type="transmembrane region" description="Helical" evidence="6">
    <location>
        <begin position="89"/>
        <end position="110"/>
    </location>
</feature>
<feature type="transmembrane region" description="Helical" evidence="6">
    <location>
        <begin position="362"/>
        <end position="380"/>
    </location>
</feature>
<dbReference type="OrthoDB" id="7177610at2"/>
<evidence type="ECO:0000256" key="6">
    <source>
        <dbReference type="SAM" id="Phobius"/>
    </source>
</evidence>
<comment type="subcellular location">
    <subcellularLocation>
        <location evidence="1">Cell membrane</location>
        <topology evidence="1">Multi-pass membrane protein</topology>
    </subcellularLocation>
</comment>
<keyword evidence="2" id="KW-1003">Cell membrane</keyword>
<feature type="transmembrane region" description="Helical" evidence="6">
    <location>
        <begin position="488"/>
        <end position="509"/>
    </location>
</feature>
<sequence>MSTASDRRGWTSCAPWFVSDAPAQARSQLARLDVRLLPAALTGWIVTASGIVWPVGRALAWCCVALVAAAAMLAWHAQRRAVRPRRLRAVGAGLVAIGVVGAGFGFAIALRADAVARHPITAAFGTVAAVTVTPSESAQSLGAGRLMFRATLLRLRDDEISGRVIVFARASDFDVMVGQPVRFSARISRPTRHDLTVAVLNAAGRPVTGRAGAVQRAAHAVRGRFAAAAHEVLPAAQAAMLPALVLGDTSALTADTGREFRAAGMTHLTAVSGANVTIVCAAVLFSARLIGPRAAVLLAALALVAFVIVVQPTPSVLRAAVMGAIALAGMLTARRRQAMPALSATVLLLLAIAPQLAVDAGFALSVLATGALVVIAPVWSRRLAAKGCPKPLADALAVAVVAQLVTAPLVAGISGRFSVVAVAANLAAAPVIAPITVLGSAAAVMCVLWLPGAQLLMRFTGPEVWWVSKVAHLAAGAPAATVPVPDGLAGVLLICCATALLLALAVRLWRRPWFRASTRVAGLVAVVCALAWSASELLDPRADWSALRDTIVG</sequence>
<evidence type="ECO:0000313" key="8">
    <source>
        <dbReference type="EMBL" id="CQD17332.1"/>
    </source>
</evidence>
<feature type="domain" description="ComEC/Rec2-related protein" evidence="7">
    <location>
        <begin position="244"/>
        <end position="506"/>
    </location>
</feature>
<evidence type="ECO:0000256" key="5">
    <source>
        <dbReference type="ARBA" id="ARBA00023136"/>
    </source>
</evidence>
<feature type="transmembrane region" description="Helical" evidence="6">
    <location>
        <begin position="431"/>
        <end position="452"/>
    </location>
</feature>
<dbReference type="Pfam" id="PF03772">
    <property type="entry name" value="Competence"/>
    <property type="match status" value="1"/>
</dbReference>
<feature type="transmembrane region" description="Helical" evidence="6">
    <location>
        <begin position="294"/>
        <end position="310"/>
    </location>
</feature>
<dbReference type="PANTHER" id="PTHR30619:SF7">
    <property type="entry name" value="BETA-LACTAMASE DOMAIN PROTEIN"/>
    <property type="match status" value="1"/>
</dbReference>
<keyword evidence="4 6" id="KW-1133">Transmembrane helix</keyword>
<keyword evidence="3 6" id="KW-0812">Transmembrane</keyword>
<gene>
    <name evidence="8" type="ORF">BN1232_03850</name>
</gene>
<dbReference type="PANTHER" id="PTHR30619">
    <property type="entry name" value="DNA INTERNALIZATION/COMPETENCE PROTEIN COMEC/REC2"/>
    <property type="match status" value="1"/>
</dbReference>
<evidence type="ECO:0000256" key="4">
    <source>
        <dbReference type="ARBA" id="ARBA00022989"/>
    </source>
</evidence>
<accession>A0A0E4GYZ0</accession>
<feature type="transmembrane region" description="Helical" evidence="6">
    <location>
        <begin position="392"/>
        <end position="411"/>
    </location>
</feature>
<reference evidence="8 9" key="1">
    <citation type="submission" date="2015-03" db="EMBL/GenBank/DDBJ databases">
        <authorList>
            <person name="Urmite Genomes"/>
        </authorList>
    </citation>
    <scope>NUCLEOTIDE SEQUENCE [LARGE SCALE GENOMIC DNA]</scope>
    <source>
        <strain evidence="8 9">CSUR P1491</strain>
    </source>
</reference>
<keyword evidence="5 6" id="KW-0472">Membrane</keyword>
<dbReference type="InterPro" id="IPR052159">
    <property type="entry name" value="Competence_DNA_uptake"/>
</dbReference>
<dbReference type="Proteomes" id="UP000199251">
    <property type="component" value="Unassembled WGS sequence"/>
</dbReference>
<feature type="transmembrane region" description="Helical" evidence="6">
    <location>
        <begin position="464"/>
        <end position="482"/>
    </location>
</feature>
<evidence type="ECO:0000259" key="7">
    <source>
        <dbReference type="Pfam" id="PF03772"/>
    </source>
</evidence>
<dbReference type="NCBIfam" id="TIGR00360">
    <property type="entry name" value="ComEC_N-term"/>
    <property type="match status" value="1"/>
</dbReference>
<dbReference type="STRING" id="141349.BN1232_03850"/>
<evidence type="ECO:0000256" key="2">
    <source>
        <dbReference type="ARBA" id="ARBA00022475"/>
    </source>
</evidence>
<dbReference type="EMBL" id="CTEE01000001">
    <property type="protein sequence ID" value="CQD17332.1"/>
    <property type="molecule type" value="Genomic_DNA"/>
</dbReference>
<feature type="transmembrane region" description="Helical" evidence="6">
    <location>
        <begin position="268"/>
        <end position="287"/>
    </location>
</feature>
<dbReference type="InterPro" id="IPR004477">
    <property type="entry name" value="ComEC_N"/>
</dbReference>
<dbReference type="AlphaFoldDB" id="A0A0E4GYZ0"/>
<organism evidence="8 9">
    <name type="scientific">Mycobacterium lentiflavum</name>
    <dbReference type="NCBI Taxonomy" id="141349"/>
    <lineage>
        <taxon>Bacteria</taxon>
        <taxon>Bacillati</taxon>
        <taxon>Actinomycetota</taxon>
        <taxon>Actinomycetes</taxon>
        <taxon>Mycobacteriales</taxon>
        <taxon>Mycobacteriaceae</taxon>
        <taxon>Mycobacterium</taxon>
        <taxon>Mycobacterium simiae complex</taxon>
    </lineage>
</organism>
<dbReference type="GO" id="GO:0005886">
    <property type="term" value="C:plasma membrane"/>
    <property type="evidence" value="ECO:0007669"/>
    <property type="project" value="UniProtKB-SubCell"/>
</dbReference>
<feature type="transmembrane region" description="Helical" evidence="6">
    <location>
        <begin position="58"/>
        <end position="77"/>
    </location>
</feature>
<feature type="transmembrane region" description="Helical" evidence="6">
    <location>
        <begin position="338"/>
        <end position="356"/>
    </location>
</feature>
<proteinExistence type="predicted"/>